<dbReference type="SMART" id="SM00320">
    <property type="entry name" value="WD40"/>
    <property type="match status" value="2"/>
</dbReference>
<comment type="subunit">
    <text evidence="10">Interacts with FTSJ1; the interaction is direct, and required for 2'-O-methylation of position 34 in substrate tRNAs. Interacts with IRS4. Interacts with STK11/LKB1.</text>
</comment>
<dbReference type="InterPro" id="IPR011047">
    <property type="entry name" value="Quinoprotein_ADH-like_sf"/>
</dbReference>
<evidence type="ECO:0000313" key="12">
    <source>
        <dbReference type="Proteomes" id="UP000694523"/>
    </source>
</evidence>
<keyword evidence="4" id="KW-0819">tRNA processing</keyword>
<evidence type="ECO:0000256" key="5">
    <source>
        <dbReference type="ARBA" id="ARBA00022737"/>
    </source>
</evidence>
<accession>A0A8C6SBQ7</accession>
<dbReference type="AlphaFoldDB" id="A0A8C6SBQ7"/>
<dbReference type="Proteomes" id="UP000694523">
    <property type="component" value="Unplaced"/>
</dbReference>
<dbReference type="SUPFAM" id="SSF50998">
    <property type="entry name" value="Quinoprotein alcohol dehydrogenase-like"/>
    <property type="match status" value="1"/>
</dbReference>
<evidence type="ECO:0000256" key="3">
    <source>
        <dbReference type="ARBA" id="ARBA00022574"/>
    </source>
</evidence>
<comment type="function">
    <text evidence="9">Together with methyltransferase FTSJ1, methylates the 2'-O-ribose of nucleotides at position 34 of the tRNA anticodon loop of substrate tRNAs. Required for the correct positioning of the substrate tRNA for methylation. Required to suppress amino acid starvation-induced autophagy. Enhances the STK11/LKB1-induced cell growth suppression activity.</text>
</comment>
<dbReference type="Ensembl" id="ENSNMLT00000004727.1">
    <property type="protein sequence ID" value="ENSNMLP00000004119.1"/>
    <property type="gene ID" value="ENSNMLG00000003037.1"/>
</dbReference>
<evidence type="ECO:0000256" key="1">
    <source>
        <dbReference type="ARBA" id="ARBA00004496"/>
    </source>
</evidence>
<reference evidence="11" key="2">
    <citation type="submission" date="2025-09" db="UniProtKB">
        <authorList>
            <consortium name="Ensembl"/>
        </authorList>
    </citation>
    <scope>IDENTIFICATION</scope>
</reference>
<name>A0A8C6SBQ7_9GOBI</name>
<sequence length="287" mass="31812">PLFMTWQSHESWSDTVLIGGTVFNQLVIWKPGAEVRNQSNAQVERRLLGHSGVIFGISYLQNEGVLASASDDRSVRQCGDDNPVFFSVKLLNGKVCSAGEDGACLVWENGKVVQTLKGHRAGGVRALAISSKSCDKAIWVATGGADGGVRLWKLGVQSDEVEGDKEKLVDLKFPKDKMDNTEMMKRKVKPKDQSLKPESVKNQHKANFSQLEGATQVDYSESMENLANKGAVTIGNLETEEQSNDEMLRTHVYQNVDDGNKSQDENLHWRSSENNGLVKAWSGWRRF</sequence>
<comment type="subcellular location">
    <subcellularLocation>
        <location evidence="1">Cytoplasm</location>
    </subcellularLocation>
</comment>
<dbReference type="PANTHER" id="PTHR14344:SF3">
    <property type="entry name" value="WD REPEAT-CONTAINING PROTEIN 6"/>
    <property type="match status" value="1"/>
</dbReference>
<dbReference type="GO" id="GO:0005737">
    <property type="term" value="C:cytoplasm"/>
    <property type="evidence" value="ECO:0007669"/>
    <property type="project" value="UniProtKB-SubCell"/>
</dbReference>
<evidence type="ECO:0000256" key="9">
    <source>
        <dbReference type="ARBA" id="ARBA00045751"/>
    </source>
</evidence>
<dbReference type="InterPro" id="IPR051973">
    <property type="entry name" value="tRNA_Anticodon_Mtase-Reg"/>
</dbReference>
<keyword evidence="12" id="KW-1185">Reference proteome</keyword>
<comment type="similarity">
    <text evidence="6">Belongs to the WD repeat WDR6 family.</text>
</comment>
<keyword evidence="3" id="KW-0853">WD repeat</keyword>
<evidence type="ECO:0000256" key="2">
    <source>
        <dbReference type="ARBA" id="ARBA00022490"/>
    </source>
</evidence>
<evidence type="ECO:0000256" key="7">
    <source>
        <dbReference type="ARBA" id="ARBA00040154"/>
    </source>
</evidence>
<dbReference type="InterPro" id="IPR015943">
    <property type="entry name" value="WD40/YVTN_repeat-like_dom_sf"/>
</dbReference>
<evidence type="ECO:0000256" key="6">
    <source>
        <dbReference type="ARBA" id="ARBA00038255"/>
    </source>
</evidence>
<keyword evidence="2" id="KW-0963">Cytoplasm</keyword>
<dbReference type="PANTHER" id="PTHR14344">
    <property type="entry name" value="WD REPEAT PROTEIN"/>
    <property type="match status" value="1"/>
</dbReference>
<dbReference type="InterPro" id="IPR001680">
    <property type="entry name" value="WD40_rpt"/>
</dbReference>
<evidence type="ECO:0000256" key="10">
    <source>
        <dbReference type="ARBA" id="ARBA00047056"/>
    </source>
</evidence>
<dbReference type="Gene3D" id="2.130.10.10">
    <property type="entry name" value="YVTN repeat-like/Quinoprotein amine dehydrogenase"/>
    <property type="match status" value="2"/>
</dbReference>
<organism evidence="11 12">
    <name type="scientific">Neogobius melanostomus</name>
    <name type="common">round goby</name>
    <dbReference type="NCBI Taxonomy" id="47308"/>
    <lineage>
        <taxon>Eukaryota</taxon>
        <taxon>Metazoa</taxon>
        <taxon>Chordata</taxon>
        <taxon>Craniata</taxon>
        <taxon>Vertebrata</taxon>
        <taxon>Euteleostomi</taxon>
        <taxon>Actinopterygii</taxon>
        <taxon>Neopterygii</taxon>
        <taxon>Teleostei</taxon>
        <taxon>Neoteleostei</taxon>
        <taxon>Acanthomorphata</taxon>
        <taxon>Gobiaria</taxon>
        <taxon>Gobiiformes</taxon>
        <taxon>Gobioidei</taxon>
        <taxon>Gobiidae</taxon>
        <taxon>Benthophilinae</taxon>
        <taxon>Neogobiini</taxon>
        <taxon>Neogobius</taxon>
    </lineage>
</organism>
<dbReference type="Pfam" id="PF00400">
    <property type="entry name" value="WD40"/>
    <property type="match status" value="2"/>
</dbReference>
<proteinExistence type="inferred from homology"/>
<protein>
    <recommendedName>
        <fullName evidence="7">tRNA (34-2'-O)-methyltransferase regulator WDR6</fullName>
    </recommendedName>
    <alternativeName>
        <fullName evidence="8">WD repeat-containing protein 6</fullName>
    </alternativeName>
</protein>
<keyword evidence="5" id="KW-0677">Repeat</keyword>
<evidence type="ECO:0000256" key="8">
    <source>
        <dbReference type="ARBA" id="ARBA00041816"/>
    </source>
</evidence>
<evidence type="ECO:0000313" key="11">
    <source>
        <dbReference type="Ensembl" id="ENSNMLP00000004119.1"/>
    </source>
</evidence>
<evidence type="ECO:0000256" key="4">
    <source>
        <dbReference type="ARBA" id="ARBA00022694"/>
    </source>
</evidence>
<dbReference type="GO" id="GO:0030488">
    <property type="term" value="P:tRNA methylation"/>
    <property type="evidence" value="ECO:0007669"/>
    <property type="project" value="TreeGrafter"/>
</dbReference>
<reference evidence="11" key="1">
    <citation type="submission" date="2025-08" db="UniProtKB">
        <authorList>
            <consortium name="Ensembl"/>
        </authorList>
    </citation>
    <scope>IDENTIFICATION</scope>
</reference>